<evidence type="ECO:0000313" key="3">
    <source>
        <dbReference type="Proteomes" id="UP001595379"/>
    </source>
</evidence>
<keyword evidence="3" id="KW-1185">Reference proteome</keyword>
<gene>
    <name evidence="2" type="ORF">ACFOOR_05670</name>
</gene>
<evidence type="ECO:0000259" key="1">
    <source>
        <dbReference type="Pfam" id="PF24693"/>
    </source>
</evidence>
<protein>
    <recommendedName>
        <fullName evidence="1">DUF7660 domain-containing protein</fullName>
    </recommendedName>
</protein>
<evidence type="ECO:0000313" key="2">
    <source>
        <dbReference type="EMBL" id="MFC2925588.1"/>
    </source>
</evidence>
<dbReference type="InterPro" id="IPR056077">
    <property type="entry name" value="DUF7660"/>
</dbReference>
<dbReference type="EMBL" id="JBHRSV010000005">
    <property type="protein sequence ID" value="MFC2925588.1"/>
    <property type="molecule type" value="Genomic_DNA"/>
</dbReference>
<dbReference type="RefSeq" id="WP_343165353.1">
    <property type="nucleotide sequence ID" value="NZ_JBHRSV010000005.1"/>
</dbReference>
<dbReference type="Pfam" id="PF24693">
    <property type="entry name" value="DUF7660"/>
    <property type="match status" value="1"/>
</dbReference>
<feature type="domain" description="DUF7660" evidence="1">
    <location>
        <begin position="14"/>
        <end position="79"/>
    </location>
</feature>
<reference evidence="3" key="1">
    <citation type="journal article" date="2019" name="Int. J. Syst. Evol. Microbiol.">
        <title>The Global Catalogue of Microorganisms (GCM) 10K type strain sequencing project: providing services to taxonomists for standard genome sequencing and annotation.</title>
        <authorList>
            <consortium name="The Broad Institute Genomics Platform"/>
            <consortium name="The Broad Institute Genome Sequencing Center for Infectious Disease"/>
            <person name="Wu L."/>
            <person name="Ma J."/>
        </authorList>
    </citation>
    <scope>NUCLEOTIDE SEQUENCE [LARGE SCALE GENOMIC DNA]</scope>
    <source>
        <strain evidence="3">KCTC 52487</strain>
    </source>
</reference>
<accession>A0ABV6ZW26</accession>
<proteinExistence type="predicted"/>
<comment type="caution">
    <text evidence="2">The sequence shown here is derived from an EMBL/GenBank/DDBJ whole genome shotgun (WGS) entry which is preliminary data.</text>
</comment>
<name>A0ABV6ZW26_9PROT</name>
<organism evidence="2 3">
    <name type="scientific">Hyphobacterium vulgare</name>
    <dbReference type="NCBI Taxonomy" id="1736751"/>
    <lineage>
        <taxon>Bacteria</taxon>
        <taxon>Pseudomonadati</taxon>
        <taxon>Pseudomonadota</taxon>
        <taxon>Alphaproteobacteria</taxon>
        <taxon>Maricaulales</taxon>
        <taxon>Maricaulaceae</taxon>
        <taxon>Hyphobacterium</taxon>
    </lineage>
</organism>
<sequence length="79" mass="9130">MKVNVSDLANNVRSQEQLARFLKALSDDFDRETDRWENGSVDAYLESISAFLESSENFTLPEHGWMQIAHIFLAGKFYE</sequence>
<dbReference type="Proteomes" id="UP001595379">
    <property type="component" value="Unassembled WGS sequence"/>
</dbReference>